<dbReference type="SUPFAM" id="SSF49265">
    <property type="entry name" value="Fibronectin type III"/>
    <property type="match status" value="1"/>
</dbReference>
<organism evidence="5 6">
    <name type="scientific">Anaerohalosphaera lusitana</name>
    <dbReference type="NCBI Taxonomy" id="1936003"/>
    <lineage>
        <taxon>Bacteria</taxon>
        <taxon>Pseudomonadati</taxon>
        <taxon>Planctomycetota</taxon>
        <taxon>Phycisphaerae</taxon>
        <taxon>Sedimentisphaerales</taxon>
        <taxon>Anaerohalosphaeraceae</taxon>
        <taxon>Anaerohalosphaera</taxon>
    </lineage>
</organism>
<feature type="chain" id="PRO_5012866381" evidence="3">
    <location>
        <begin position="32"/>
        <end position="1533"/>
    </location>
</feature>
<dbReference type="SUPFAM" id="SSF49313">
    <property type="entry name" value="Cadherin-like"/>
    <property type="match status" value="1"/>
</dbReference>
<dbReference type="PROSITE" id="PS51257">
    <property type="entry name" value="PROKAR_LIPOPROTEIN"/>
    <property type="match status" value="1"/>
</dbReference>
<dbReference type="Gene3D" id="2.60.40.10">
    <property type="entry name" value="Immunoglobulins"/>
    <property type="match status" value="2"/>
</dbReference>
<dbReference type="InterPro" id="IPR015919">
    <property type="entry name" value="Cadherin-like_sf"/>
</dbReference>
<dbReference type="InterPro" id="IPR003961">
    <property type="entry name" value="FN3_dom"/>
</dbReference>
<evidence type="ECO:0000256" key="3">
    <source>
        <dbReference type="SAM" id="SignalP"/>
    </source>
</evidence>
<dbReference type="SMART" id="SM00736">
    <property type="entry name" value="CADG"/>
    <property type="match status" value="1"/>
</dbReference>
<dbReference type="EMBL" id="CP019791">
    <property type="protein sequence ID" value="AQT67159.1"/>
    <property type="molecule type" value="Genomic_DNA"/>
</dbReference>
<evidence type="ECO:0000259" key="4">
    <source>
        <dbReference type="PROSITE" id="PS50853"/>
    </source>
</evidence>
<dbReference type="PROSITE" id="PS50853">
    <property type="entry name" value="FN3"/>
    <property type="match status" value="1"/>
</dbReference>
<gene>
    <name evidence="5" type="primary">apu_4</name>
    <name evidence="5" type="ORF">STSP2_00302</name>
</gene>
<dbReference type="Pfam" id="PF13385">
    <property type="entry name" value="Laminin_G_3"/>
    <property type="match status" value="2"/>
</dbReference>
<dbReference type="InterPro" id="IPR036116">
    <property type="entry name" value="FN3_sf"/>
</dbReference>
<protein>
    <submittedName>
        <fullName evidence="5">Alpha-amylase/pullulanase</fullName>
    </submittedName>
</protein>
<dbReference type="Pfam" id="PF17963">
    <property type="entry name" value="Big_9"/>
    <property type="match status" value="3"/>
</dbReference>
<keyword evidence="1 3" id="KW-0732">Signal</keyword>
<evidence type="ECO:0000313" key="6">
    <source>
        <dbReference type="Proteomes" id="UP000189674"/>
    </source>
</evidence>
<dbReference type="InterPro" id="IPR006644">
    <property type="entry name" value="Cadg"/>
</dbReference>
<dbReference type="RefSeq" id="WP_169852897.1">
    <property type="nucleotide sequence ID" value="NZ_CP019791.1"/>
</dbReference>
<dbReference type="GO" id="GO:0005509">
    <property type="term" value="F:calcium ion binding"/>
    <property type="evidence" value="ECO:0007669"/>
    <property type="project" value="InterPro"/>
</dbReference>
<feature type="domain" description="Fibronectin type-III" evidence="4">
    <location>
        <begin position="1334"/>
        <end position="1427"/>
    </location>
</feature>
<accession>A0A1U9NGW0</accession>
<dbReference type="InterPro" id="IPR013783">
    <property type="entry name" value="Ig-like_fold"/>
</dbReference>
<evidence type="ECO:0000313" key="5">
    <source>
        <dbReference type="EMBL" id="AQT67159.1"/>
    </source>
</evidence>
<dbReference type="InterPro" id="IPR006558">
    <property type="entry name" value="LamG-like"/>
</dbReference>
<dbReference type="InterPro" id="IPR013320">
    <property type="entry name" value="ConA-like_dom_sf"/>
</dbReference>
<dbReference type="KEGG" id="alus:STSP2_00302"/>
<dbReference type="Proteomes" id="UP000189674">
    <property type="component" value="Chromosome"/>
</dbReference>
<feature type="signal peptide" evidence="3">
    <location>
        <begin position="1"/>
        <end position="31"/>
    </location>
</feature>
<evidence type="ECO:0000256" key="2">
    <source>
        <dbReference type="ARBA" id="ARBA00023157"/>
    </source>
</evidence>
<dbReference type="SMART" id="SM00560">
    <property type="entry name" value="LamGL"/>
    <property type="match status" value="2"/>
</dbReference>
<name>A0A1U9NGW0_9BACT</name>
<reference evidence="6" key="1">
    <citation type="submission" date="2017-02" db="EMBL/GenBank/DDBJ databases">
        <title>Comparative genomics and description of representatives of a novel lineage of planctomycetes thriving in anoxic sediments.</title>
        <authorList>
            <person name="Spring S."/>
            <person name="Bunk B."/>
            <person name="Sproer C."/>
        </authorList>
    </citation>
    <scope>NUCLEOTIDE SEQUENCE [LARGE SCALE GENOMIC DNA]</scope>
    <source>
        <strain evidence="6">ST-NAGAB-D1</strain>
    </source>
</reference>
<dbReference type="Gene3D" id="2.60.40.2810">
    <property type="match status" value="1"/>
</dbReference>
<dbReference type="Gene3D" id="2.60.120.200">
    <property type="match status" value="2"/>
</dbReference>
<proteinExistence type="predicted"/>
<keyword evidence="6" id="KW-1185">Reference proteome</keyword>
<dbReference type="GO" id="GO:0016020">
    <property type="term" value="C:membrane"/>
    <property type="evidence" value="ECO:0007669"/>
    <property type="project" value="InterPro"/>
</dbReference>
<dbReference type="SUPFAM" id="SSF49899">
    <property type="entry name" value="Concanavalin A-like lectins/glucanases"/>
    <property type="match status" value="2"/>
</dbReference>
<dbReference type="STRING" id="1936003.STSP2_00302"/>
<keyword evidence="2" id="KW-1015">Disulfide bond</keyword>
<evidence type="ECO:0000256" key="1">
    <source>
        <dbReference type="ARBA" id="ARBA00022729"/>
    </source>
</evidence>
<dbReference type="Gene3D" id="2.60.40.3440">
    <property type="match status" value="1"/>
</dbReference>
<dbReference type="NCBIfam" id="NF012211">
    <property type="entry name" value="tand_rpt_95"/>
    <property type="match status" value="2"/>
</dbReference>
<sequence length="1533" mass="163163" precursor="true">MDMKQRKAGSMLIVCACLVLACVFLVDPAQAILPDNLTVNVGDVTGDGQSDNAVLTKRSLRAPGYRVWSYDGLNYTQVAVPEVRTYRGYIDSDTDVMVNAWVDENNLIDINLNEGRHHTARLTDLSVDLSGPDGTADPGTGNVEVTRSVDRVSPTASGYVIPKYTMSKLRVGVDICNDMYVAKGSSIAAAVGLCEQRINDTDYFYARDMGLAWEITEVVVRVGGDPPSWKDFWAGNDGITPYNFNTKLRFKAPGGGGSAGRVYSATVDFPNSHSATLGSTSPYSRSLGHEVAHGLGVGHYSDVNDTMSGSESALGVGTIQKCIEELHLASEVSAPEIIYGAELAPYAMWDAANTTQDQSVTVDLFENDYDGNGDSISLTYVDSVSDEGGTISVVSGGTVTYTPPASYLGVDRFRYHVSDSGGLTNRTGVAKIYVRNSDLATHLILDETDGMTAHDFGPYQADGILGGDTTPFSTGSQTGVIGYALENLVDSSKNAYVQVDVGDPLTDSLSASCWVKFNTAPLSDAAILSKGGAVIRGRVDNIRGGWAISVDDGKFYFACKLQTDSEYEGHLADLKATSNVQTGVWYHLAMTMDRQNNLLRAWINNSEVTNTIAGTTIPDGLIENYYPLTLFNCSRDDASLACVLDDVRIYNKVLTPSEVSSLYAASDEIPAGAPNPASGITEWLVGAEQSWMPGKPSDYPEFDVYLGTSESAVTNATTVSAEYIGRQTATTLTPSTSPGTTYYWRIDEVKADSTVIPGYVWNFSTTNQNLFSPVLINPSMEDEVVEPANSVNDIEGWYDGDSYTATLWEGDPEVPATPYGDNWAQLGNDKWAYQQIGYYAENQTLDVSGLIGNKANATYRGIYVDIYVGGDPLGAADNTMLSTIGAVQITTSGLIKPSIAELETSEFNVQLSTGIGYTVGAPMWLEIRQEGAAGKGLFDNIEIIDPDANQPPAFDSDPITKSDATEYQAYSSSIANDASDPENDTLTFSKVSGPLWLTVAGDGTLSGTPDYPDTGQNIWTVRVTDSEGGIDDAQLEINVINTNDAPNAIDDEVSTTQDTEVVIGVLVNDDDYDNDPLTIDSFTQGSDGTVTDNLDGTLTYTPDAGFYGTDSFTYTVTDGNGGYGTATVDVTVNEVVPFLHWAFDEGTGSTAGDSSGNGNDGSISGATWTTQGRDGDALVFDGVQNNVLLSLTESTWSEFSVAFWARTDTVSQDLYSGLFNNNSSGNDFQIDLSGGSPSSYRYSGTTMTTVSTEWIHLAVTFDGAGSRMFVNGSFIGTQPDLTNVFGQIQVGVNRNGQNGFAGVIDDVLVYEAALSDQAIADLYNSYPPLTDTTAPAAPTGLDATAGDGSVDLDWADNSEGDLASYTVYRSTTSGSGYSAIAQGVSNSNYTDNTVTNDTTYYYVVTAVDTSSNESNTSSEVSATPQSQTTEMYVNSIVMGSRNAGPNYWGQATVHIKDDTGANVSGATVYGTWSGAYSGSVSGTTAADGTLFFETADKVKNGGTFTFTVTDVTVSGKTYNATLNVETSDSITVP</sequence>